<evidence type="ECO:0000256" key="1">
    <source>
        <dbReference type="ARBA" id="ARBA00008857"/>
    </source>
</evidence>
<dbReference type="GO" id="GO:0003677">
    <property type="term" value="F:DNA binding"/>
    <property type="evidence" value="ECO:0007669"/>
    <property type="project" value="UniProtKB-KW"/>
</dbReference>
<dbReference type="GO" id="GO:0006310">
    <property type="term" value="P:DNA recombination"/>
    <property type="evidence" value="ECO:0007669"/>
    <property type="project" value="UniProtKB-KW"/>
</dbReference>
<dbReference type="PANTHER" id="PTHR30349">
    <property type="entry name" value="PHAGE INTEGRASE-RELATED"/>
    <property type="match status" value="1"/>
</dbReference>
<evidence type="ECO:0000313" key="6">
    <source>
        <dbReference type="Proteomes" id="UP000261324"/>
    </source>
</evidence>
<evidence type="ECO:0000313" key="5">
    <source>
        <dbReference type="EMBL" id="RGK79266.1"/>
    </source>
</evidence>
<dbReference type="SUPFAM" id="SSF56349">
    <property type="entry name" value="DNA breaking-rejoining enzymes"/>
    <property type="match status" value="1"/>
</dbReference>
<reference evidence="5 6" key="1">
    <citation type="submission" date="2018-08" db="EMBL/GenBank/DDBJ databases">
        <title>A genome reference for cultivated species of the human gut microbiota.</title>
        <authorList>
            <person name="Zou Y."/>
            <person name="Xue W."/>
            <person name="Luo G."/>
        </authorList>
    </citation>
    <scope>NUCLEOTIDE SEQUENCE [LARGE SCALE GENOMIC DNA]</scope>
    <source>
        <strain evidence="5 6">TF09-3</strain>
    </source>
</reference>
<comment type="caution">
    <text evidence="5">The sequence shown here is derived from an EMBL/GenBank/DDBJ whole genome shotgun (WGS) entry which is preliminary data.</text>
</comment>
<dbReference type="EMBL" id="QSRA01000032">
    <property type="protein sequence ID" value="RGK79266.1"/>
    <property type="molecule type" value="Genomic_DNA"/>
</dbReference>
<keyword evidence="2" id="KW-0238">DNA-binding</keyword>
<evidence type="ECO:0000256" key="2">
    <source>
        <dbReference type="ARBA" id="ARBA00023125"/>
    </source>
</evidence>
<evidence type="ECO:0000256" key="3">
    <source>
        <dbReference type="ARBA" id="ARBA00023172"/>
    </source>
</evidence>
<proteinExistence type="inferred from homology"/>
<accession>A0A3E4PGQ3</accession>
<dbReference type="Pfam" id="PF00589">
    <property type="entry name" value="Phage_integrase"/>
    <property type="match status" value="1"/>
</dbReference>
<dbReference type="Proteomes" id="UP000261324">
    <property type="component" value="Unassembled WGS sequence"/>
</dbReference>
<dbReference type="PROSITE" id="PS51898">
    <property type="entry name" value="TYR_RECOMBINASE"/>
    <property type="match status" value="1"/>
</dbReference>
<name>A0A3E4PGQ3_9FIRM</name>
<protein>
    <recommendedName>
        <fullName evidence="4">Tyr recombinase domain-containing protein</fullName>
    </recommendedName>
</protein>
<dbReference type="Gene3D" id="1.10.443.10">
    <property type="entry name" value="Intergrase catalytic core"/>
    <property type="match status" value="1"/>
</dbReference>
<dbReference type="PANTHER" id="PTHR30349:SF41">
    <property type="entry name" value="INTEGRASE_RECOMBINASE PROTEIN MJ0367-RELATED"/>
    <property type="match status" value="1"/>
</dbReference>
<dbReference type="AlphaFoldDB" id="A0A3E4PGQ3"/>
<feature type="domain" description="Tyr recombinase" evidence="4">
    <location>
        <begin position="209"/>
        <end position="394"/>
    </location>
</feature>
<organism evidence="5 6">
    <name type="scientific">Dorea formicigenerans</name>
    <dbReference type="NCBI Taxonomy" id="39486"/>
    <lineage>
        <taxon>Bacteria</taxon>
        <taxon>Bacillati</taxon>
        <taxon>Bacillota</taxon>
        <taxon>Clostridia</taxon>
        <taxon>Lachnospirales</taxon>
        <taxon>Lachnospiraceae</taxon>
        <taxon>Dorea</taxon>
    </lineage>
</organism>
<evidence type="ECO:0000259" key="4">
    <source>
        <dbReference type="PROSITE" id="PS51898"/>
    </source>
</evidence>
<gene>
    <name evidence="5" type="ORF">DXC93_15610</name>
</gene>
<dbReference type="RefSeq" id="WP_117660808.1">
    <property type="nucleotide sequence ID" value="NZ_QSRA01000032.1"/>
</dbReference>
<dbReference type="InterPro" id="IPR013762">
    <property type="entry name" value="Integrase-like_cat_sf"/>
</dbReference>
<sequence length="408" mass="46956">MDLQNLKEHHEELLSFMENNGYSSTYIRRFREEINRILAKADSHDWQSYRDVYLDYLKAPHSKDYLRNKRTIIGALEQFDDFGRMPDGRSRHTLFERGSYHLLCSEFRELIDFYRIYEKKRGKKESTIRSEALNTASFLHQMQLRGAQCLDAITEEDVLSFFLAEDGSLQRSCSYKKNIAAVFKAGLNWKAAQCRKVLSFLLVLRENRKNIQYLTQDEVRLLREAAEKGEVSARNRAILFLLLFTGLRGCDIAGLTFHSIDWETERILVTQQKTSVPLELPLSAVVGNAIYDYLESERPDTGCPRLFLTETHPFSPLSTQEIANIVTKICRIAGVRQNPGDRKGTHIFRHNLASSMLENDIPQSVITQTLGHTAPDSLEPYLRADFVHLKECALSVEQFPLAKEVLSI</sequence>
<dbReference type="InterPro" id="IPR011010">
    <property type="entry name" value="DNA_brk_join_enz"/>
</dbReference>
<comment type="similarity">
    <text evidence="1">Belongs to the 'phage' integrase family.</text>
</comment>
<keyword evidence="3" id="KW-0233">DNA recombination</keyword>
<dbReference type="InterPro" id="IPR002104">
    <property type="entry name" value="Integrase_catalytic"/>
</dbReference>
<dbReference type="InterPro" id="IPR050090">
    <property type="entry name" value="Tyrosine_recombinase_XerCD"/>
</dbReference>
<dbReference type="GO" id="GO:0015074">
    <property type="term" value="P:DNA integration"/>
    <property type="evidence" value="ECO:0007669"/>
    <property type="project" value="InterPro"/>
</dbReference>